<evidence type="ECO:0000256" key="4">
    <source>
        <dbReference type="ARBA" id="ARBA00022989"/>
    </source>
</evidence>
<comment type="caution">
    <text evidence="10">The sequence shown here is derived from an EMBL/GenBank/DDBJ whole genome shotgun (WGS) entry which is preliminary data.</text>
</comment>
<name>A0A9P9D3R6_9PLEO</name>
<evidence type="ECO:0000256" key="3">
    <source>
        <dbReference type="ARBA" id="ARBA00022729"/>
    </source>
</evidence>
<evidence type="ECO:0000313" key="10">
    <source>
        <dbReference type="EMBL" id="KAH7112146.1"/>
    </source>
</evidence>
<evidence type="ECO:0000256" key="6">
    <source>
        <dbReference type="SAM" id="MobiDB-lite"/>
    </source>
</evidence>
<evidence type="ECO:0000256" key="7">
    <source>
        <dbReference type="SAM" id="Phobius"/>
    </source>
</evidence>
<evidence type="ECO:0000313" key="11">
    <source>
        <dbReference type="Proteomes" id="UP000700596"/>
    </source>
</evidence>
<reference evidence="10" key="1">
    <citation type="journal article" date="2021" name="Nat. Commun.">
        <title>Genetic determinants of endophytism in the Arabidopsis root mycobiome.</title>
        <authorList>
            <person name="Mesny F."/>
            <person name="Miyauchi S."/>
            <person name="Thiergart T."/>
            <person name="Pickel B."/>
            <person name="Atanasova L."/>
            <person name="Karlsson M."/>
            <person name="Huettel B."/>
            <person name="Barry K.W."/>
            <person name="Haridas S."/>
            <person name="Chen C."/>
            <person name="Bauer D."/>
            <person name="Andreopoulos W."/>
            <person name="Pangilinan J."/>
            <person name="LaButti K."/>
            <person name="Riley R."/>
            <person name="Lipzen A."/>
            <person name="Clum A."/>
            <person name="Drula E."/>
            <person name="Henrissat B."/>
            <person name="Kohler A."/>
            <person name="Grigoriev I.V."/>
            <person name="Martin F.M."/>
            <person name="Hacquard S."/>
        </authorList>
    </citation>
    <scope>NUCLEOTIDE SEQUENCE</scope>
    <source>
        <strain evidence="10">MPI-CAGE-CH-0243</strain>
    </source>
</reference>
<dbReference type="EMBL" id="JAGMWT010000022">
    <property type="protein sequence ID" value="KAH7112146.1"/>
    <property type="molecule type" value="Genomic_DNA"/>
</dbReference>
<keyword evidence="11" id="KW-1185">Reference proteome</keyword>
<feature type="compositionally biased region" description="Polar residues" evidence="6">
    <location>
        <begin position="192"/>
        <end position="209"/>
    </location>
</feature>
<protein>
    <recommendedName>
        <fullName evidence="9">ER membrane protein complex subunit 7 beta-sandwich domain-containing protein</fullName>
    </recommendedName>
</protein>
<dbReference type="OrthoDB" id="27095at2759"/>
<sequence>MRTSICTWAALASAASAARFTLLIPATNLMNPASLPSSTHAVLQSSGPPINAYITRANTFNFYNVSAGSYLATVHSRDISFEPLRIDVTLEEAVEGSGDKREAIRAWQTFIGNEWDNKGESRGDGVNGQIIEVRPQGQKQFFQERAGFSPLSFLKNPMILMALFSMVLVFGMPKIMENMDPETRAEFEEMQKQSSLTKANPAQQIQNFDLASWMAGKTETSTSRGQSPAPQGKKKA</sequence>
<proteinExistence type="predicted"/>
<keyword evidence="4 7" id="KW-1133">Transmembrane helix</keyword>
<dbReference type="InterPro" id="IPR019008">
    <property type="entry name" value="Beta_sandwich_EMC7"/>
</dbReference>
<keyword evidence="3 8" id="KW-0732">Signal</keyword>
<evidence type="ECO:0000256" key="2">
    <source>
        <dbReference type="ARBA" id="ARBA00022692"/>
    </source>
</evidence>
<dbReference type="PANTHER" id="PTHR13605">
    <property type="entry name" value="ER MEMBRANE PROTEIN COMPLEX SUBUNIT 7"/>
    <property type="match status" value="1"/>
</dbReference>
<dbReference type="PANTHER" id="PTHR13605:SF4">
    <property type="entry name" value="ER MEMBRANE PROTEIN COMPLEX SUBUNIT 7"/>
    <property type="match status" value="1"/>
</dbReference>
<evidence type="ECO:0000256" key="5">
    <source>
        <dbReference type="ARBA" id="ARBA00023136"/>
    </source>
</evidence>
<feature type="signal peptide" evidence="8">
    <location>
        <begin position="1"/>
        <end position="17"/>
    </location>
</feature>
<evidence type="ECO:0000256" key="1">
    <source>
        <dbReference type="ARBA" id="ARBA00004167"/>
    </source>
</evidence>
<feature type="transmembrane region" description="Helical" evidence="7">
    <location>
        <begin position="158"/>
        <end position="176"/>
    </location>
</feature>
<feature type="domain" description="ER membrane protein complex subunit 7 beta-sandwich" evidence="9">
    <location>
        <begin position="31"/>
        <end position="161"/>
    </location>
</feature>
<feature type="chain" id="PRO_5040418498" description="ER membrane protein complex subunit 7 beta-sandwich domain-containing protein" evidence="8">
    <location>
        <begin position="18"/>
        <end position="236"/>
    </location>
</feature>
<dbReference type="Proteomes" id="UP000700596">
    <property type="component" value="Unassembled WGS sequence"/>
</dbReference>
<comment type="subcellular location">
    <subcellularLocation>
        <location evidence="1">Membrane</location>
        <topology evidence="1">Single-pass membrane protein</topology>
    </subcellularLocation>
</comment>
<dbReference type="GO" id="GO:0072546">
    <property type="term" value="C:EMC complex"/>
    <property type="evidence" value="ECO:0007669"/>
    <property type="project" value="TreeGrafter"/>
</dbReference>
<keyword evidence="5 7" id="KW-0472">Membrane</keyword>
<gene>
    <name evidence="10" type="ORF">B0J11DRAFT_498353</name>
</gene>
<dbReference type="InterPro" id="IPR039163">
    <property type="entry name" value="EMC7"/>
</dbReference>
<organism evidence="10 11">
    <name type="scientific">Dendryphion nanum</name>
    <dbReference type="NCBI Taxonomy" id="256645"/>
    <lineage>
        <taxon>Eukaryota</taxon>
        <taxon>Fungi</taxon>
        <taxon>Dikarya</taxon>
        <taxon>Ascomycota</taxon>
        <taxon>Pezizomycotina</taxon>
        <taxon>Dothideomycetes</taxon>
        <taxon>Pleosporomycetidae</taxon>
        <taxon>Pleosporales</taxon>
        <taxon>Torulaceae</taxon>
        <taxon>Dendryphion</taxon>
    </lineage>
</organism>
<evidence type="ECO:0000256" key="8">
    <source>
        <dbReference type="SAM" id="SignalP"/>
    </source>
</evidence>
<dbReference type="AlphaFoldDB" id="A0A9P9D3R6"/>
<dbReference type="Pfam" id="PF09430">
    <property type="entry name" value="EMC7_beta-sandw"/>
    <property type="match status" value="1"/>
</dbReference>
<keyword evidence="2 7" id="KW-0812">Transmembrane</keyword>
<feature type="region of interest" description="Disordered" evidence="6">
    <location>
        <begin position="187"/>
        <end position="236"/>
    </location>
</feature>
<accession>A0A9P9D3R6</accession>
<evidence type="ECO:0000259" key="9">
    <source>
        <dbReference type="Pfam" id="PF09430"/>
    </source>
</evidence>
<feature type="compositionally biased region" description="Polar residues" evidence="6">
    <location>
        <begin position="218"/>
        <end position="229"/>
    </location>
</feature>